<feature type="domain" description="Right handed beta helix" evidence="3">
    <location>
        <begin position="235"/>
        <end position="358"/>
    </location>
</feature>
<dbReference type="InterPro" id="IPR006626">
    <property type="entry name" value="PbH1"/>
</dbReference>
<dbReference type="OrthoDB" id="4325194at2"/>
<dbReference type="InterPro" id="IPR011050">
    <property type="entry name" value="Pectin_lyase_fold/virulence"/>
</dbReference>
<comment type="caution">
    <text evidence="4">The sequence shown here is derived from an EMBL/GenBank/DDBJ whole genome shotgun (WGS) entry which is preliminary data.</text>
</comment>
<feature type="domain" description="Periplasmic copper-binding protein NosD beta helix" evidence="2">
    <location>
        <begin position="368"/>
        <end position="445"/>
    </location>
</feature>
<reference evidence="5" key="1">
    <citation type="submission" date="2018-05" db="EMBL/GenBank/DDBJ databases">
        <title>Micromonospora globispora sp. nov. and Micromonospora rugosa sp. nov., isolated from marine sediment.</title>
        <authorList>
            <person name="Carro L."/>
            <person name="Aysel V."/>
            <person name="Cetin D."/>
            <person name="Igual J.M."/>
            <person name="Klenk H.-P."/>
            <person name="Trujillo M.E."/>
            <person name="Sahin N."/>
        </authorList>
    </citation>
    <scope>NUCLEOTIDE SEQUENCE [LARGE SCALE GENOMIC DNA]</scope>
    <source>
        <strain evidence="5">S2904</strain>
    </source>
</reference>
<proteinExistence type="predicted"/>
<dbReference type="Pfam" id="PF13229">
    <property type="entry name" value="Beta_helix"/>
    <property type="match status" value="1"/>
</dbReference>
<dbReference type="Proteomes" id="UP000245683">
    <property type="component" value="Unassembled WGS sequence"/>
</dbReference>
<dbReference type="InterPro" id="IPR039448">
    <property type="entry name" value="Beta_helix"/>
</dbReference>
<evidence type="ECO:0000313" key="4">
    <source>
        <dbReference type="EMBL" id="PWU43473.1"/>
    </source>
</evidence>
<dbReference type="SMART" id="SM00710">
    <property type="entry name" value="PbH1"/>
    <property type="match status" value="8"/>
</dbReference>
<dbReference type="Pfam" id="PF05048">
    <property type="entry name" value="NosD"/>
    <property type="match status" value="1"/>
</dbReference>
<dbReference type="SUPFAM" id="SSF51126">
    <property type="entry name" value="Pectin lyase-like"/>
    <property type="match status" value="1"/>
</dbReference>
<protein>
    <submittedName>
        <fullName evidence="4">Uncharacterized protein</fullName>
    </submittedName>
</protein>
<dbReference type="InterPro" id="IPR012334">
    <property type="entry name" value="Pectin_lyas_fold"/>
</dbReference>
<evidence type="ECO:0000259" key="2">
    <source>
        <dbReference type="Pfam" id="PF05048"/>
    </source>
</evidence>
<dbReference type="EMBL" id="QGSV01000438">
    <property type="protein sequence ID" value="PWU43473.1"/>
    <property type="molecule type" value="Genomic_DNA"/>
</dbReference>
<organism evidence="4 5">
    <name type="scientific">Micromonospora globispora</name>
    <dbReference type="NCBI Taxonomy" id="1450148"/>
    <lineage>
        <taxon>Bacteria</taxon>
        <taxon>Bacillati</taxon>
        <taxon>Actinomycetota</taxon>
        <taxon>Actinomycetes</taxon>
        <taxon>Micromonosporales</taxon>
        <taxon>Micromonosporaceae</taxon>
        <taxon>Micromonospora</taxon>
    </lineage>
</organism>
<dbReference type="InterPro" id="IPR007742">
    <property type="entry name" value="NosD_dom"/>
</dbReference>
<keyword evidence="1" id="KW-0732">Signal</keyword>
<dbReference type="Gene3D" id="2.160.20.10">
    <property type="entry name" value="Single-stranded right-handed beta-helix, Pectin lyase-like"/>
    <property type="match status" value="2"/>
</dbReference>
<dbReference type="AlphaFoldDB" id="A0A317JWK9"/>
<name>A0A317JWK9_9ACTN</name>
<gene>
    <name evidence="4" type="ORF">DLJ46_31465</name>
</gene>
<feature type="signal peptide" evidence="1">
    <location>
        <begin position="1"/>
        <end position="40"/>
    </location>
</feature>
<evidence type="ECO:0000259" key="3">
    <source>
        <dbReference type="Pfam" id="PF13229"/>
    </source>
</evidence>
<sequence>MRPASSGFRPGKGAGMKLMRSIPLLAALAVALVAPSAAMAETSSSTLVVDRDRVQCGNAGFTSIQAAVDAARPGDQIRVCPDLYPESVTVDIPLTLWGDPDAVEAVNCFDPTPSQPGDLDPAQQVVVDPPGDGFTTAFALRANDVVVAGFVIQGASVGVDATDTSSGFRIHHDLFRLNTLFAVDFGSNGTEPARADHNCIRQNRFGLVSELDNDQIWVSITGAYERQEWNARDLRNARIDHNQTYKNGVGVEAGGPGRHDEVTFDHNVSRADAGGIGLLNSTGGAILDNEVTLTSNTAILIGGDNSDLTIASNLVTDGGSGIVFAAMSYIDKIPAPSRNVLVTGNAVLRMKGSGIIAAAGMPTSPGDLHDSVIADNVSSDNGAGVVFRSYNTGNEVRNNVTERNTRYGIYTDLYTAGNLFDGNRMLDNALDAGDKSWPANTWTANQCVTDDPAGMICGAG</sequence>
<accession>A0A317JWK9</accession>
<evidence type="ECO:0000256" key="1">
    <source>
        <dbReference type="SAM" id="SignalP"/>
    </source>
</evidence>
<evidence type="ECO:0000313" key="5">
    <source>
        <dbReference type="Proteomes" id="UP000245683"/>
    </source>
</evidence>
<keyword evidence="5" id="KW-1185">Reference proteome</keyword>
<feature type="chain" id="PRO_5016351338" evidence="1">
    <location>
        <begin position="41"/>
        <end position="460"/>
    </location>
</feature>